<proteinExistence type="inferred from homology"/>
<dbReference type="GO" id="GO:0019905">
    <property type="term" value="F:syntaxin binding"/>
    <property type="evidence" value="ECO:0007669"/>
    <property type="project" value="TreeGrafter"/>
</dbReference>
<dbReference type="PANTHER" id="PTHR13768:SF8">
    <property type="entry name" value="ALPHA-SOLUBLE NSF ATTACHMENT PROTEIN"/>
    <property type="match status" value="1"/>
</dbReference>
<evidence type="ECO:0000313" key="5">
    <source>
        <dbReference type="Proteomes" id="UP000095192"/>
    </source>
</evidence>
<sequence>MEGVSASVDLSEIPQLMRQAEQAMKPPGLLGQIFGREADYDTAVQLLQQCAQKYKLARVFPEAASCYIKAAEAANKAKDTHTEATLYVEAGNCMRRYSLADSVPVFSKGISVLLASGRLAAAGKIHRQLAEEYEATGDRPAAAIHYLKASELFETDEFSKTQYSHCICKYAELLAWGGDDPSKPQNLQQTAQTLETAAKIFETEGYKVSQNNLLQYGAKDLFLKALLLRLSIPRYDPGDFVDLQLALGRYGERNPHFATSREAQLLKQLIAASEERDSDAFAAAVEAFDSITRLDPWKVHFLLKAKSLLGGDGVTAQGAPVQLGEDGEIDLS</sequence>
<dbReference type="GO" id="GO:0005483">
    <property type="term" value="F:soluble NSF attachment protein activity"/>
    <property type="evidence" value="ECO:0007669"/>
    <property type="project" value="TreeGrafter"/>
</dbReference>
<protein>
    <submittedName>
        <fullName evidence="4">Snap protein (Soluble n-ethylmaleimide-sensitive factor attachment protein)</fullName>
    </submittedName>
</protein>
<keyword evidence="5" id="KW-1185">Reference proteome</keyword>
<evidence type="ECO:0000256" key="1">
    <source>
        <dbReference type="ARBA" id="ARBA00010050"/>
    </source>
</evidence>
<dbReference type="OrthoDB" id="9984275at2759"/>
<comment type="caution">
    <text evidence="4">The sequence shown here is derived from an EMBL/GenBank/DDBJ whole genome shotgun (WGS) entry which is preliminary data.</text>
</comment>
<dbReference type="AlphaFoldDB" id="A0A1D3CSD4"/>
<dbReference type="VEuPathDB" id="ToxoDB:cyc_08190"/>
<evidence type="ECO:0000256" key="3">
    <source>
        <dbReference type="ARBA" id="ARBA00022927"/>
    </source>
</evidence>
<dbReference type="GO" id="GO:0031201">
    <property type="term" value="C:SNARE complex"/>
    <property type="evidence" value="ECO:0007669"/>
    <property type="project" value="TreeGrafter"/>
</dbReference>
<dbReference type="Proteomes" id="UP000095192">
    <property type="component" value="Unassembled WGS sequence"/>
</dbReference>
<dbReference type="GeneID" id="34623977"/>
<evidence type="ECO:0000256" key="2">
    <source>
        <dbReference type="ARBA" id="ARBA00022448"/>
    </source>
</evidence>
<dbReference type="Gene3D" id="1.25.40.10">
    <property type="entry name" value="Tetratricopeptide repeat domain"/>
    <property type="match status" value="1"/>
</dbReference>
<dbReference type="GO" id="GO:0005774">
    <property type="term" value="C:vacuolar membrane"/>
    <property type="evidence" value="ECO:0007669"/>
    <property type="project" value="TreeGrafter"/>
</dbReference>
<reference evidence="4 5" key="1">
    <citation type="journal article" date="2016" name="BMC Genomics">
        <title>Comparative genomics reveals Cyclospora cayetanensis possesses coccidia-like metabolism and invasion components but unique surface antigens.</title>
        <authorList>
            <person name="Liu S."/>
            <person name="Wang L."/>
            <person name="Zheng H."/>
            <person name="Xu Z."/>
            <person name="Roellig D.M."/>
            <person name="Li N."/>
            <person name="Frace M.A."/>
            <person name="Tang K."/>
            <person name="Arrowood M.J."/>
            <person name="Moss D.M."/>
            <person name="Zhang L."/>
            <person name="Feng Y."/>
            <person name="Xiao L."/>
        </authorList>
    </citation>
    <scope>NUCLEOTIDE SEQUENCE [LARGE SCALE GENOMIC DNA]</scope>
    <source>
        <strain evidence="4 5">CHN_HEN01</strain>
    </source>
</reference>
<gene>
    <name evidence="4" type="ORF">cyc_08190</name>
</gene>
<dbReference type="PRINTS" id="PR00448">
    <property type="entry name" value="NSFATTACHMNT"/>
</dbReference>
<dbReference type="SUPFAM" id="SSF48452">
    <property type="entry name" value="TPR-like"/>
    <property type="match status" value="1"/>
</dbReference>
<evidence type="ECO:0000313" key="4">
    <source>
        <dbReference type="EMBL" id="OEH74108.1"/>
    </source>
</evidence>
<keyword evidence="2" id="KW-0813">Transport</keyword>
<keyword evidence="3" id="KW-0653">Protein transport</keyword>
<dbReference type="VEuPathDB" id="ToxoDB:LOC34623977"/>
<dbReference type="GO" id="GO:0035494">
    <property type="term" value="P:SNARE complex disassembly"/>
    <property type="evidence" value="ECO:0007669"/>
    <property type="project" value="TreeGrafter"/>
</dbReference>
<dbReference type="EMBL" id="JROU02002123">
    <property type="protein sequence ID" value="OEH74108.1"/>
    <property type="molecule type" value="Genomic_DNA"/>
</dbReference>
<dbReference type="Pfam" id="PF14938">
    <property type="entry name" value="SNAP"/>
    <property type="match status" value="1"/>
</dbReference>
<name>A0A1D3CSD4_9EIME</name>
<dbReference type="PANTHER" id="PTHR13768">
    <property type="entry name" value="SOLUBLE NSF ATTACHMENT PROTEIN SNAP"/>
    <property type="match status" value="1"/>
</dbReference>
<dbReference type="GO" id="GO:0006886">
    <property type="term" value="P:intracellular protein transport"/>
    <property type="evidence" value="ECO:0007669"/>
    <property type="project" value="InterPro"/>
</dbReference>
<dbReference type="InterPro" id="IPR011990">
    <property type="entry name" value="TPR-like_helical_dom_sf"/>
</dbReference>
<dbReference type="InterPro" id="IPR000744">
    <property type="entry name" value="NSF_attach"/>
</dbReference>
<organism evidence="4 5">
    <name type="scientific">Cyclospora cayetanensis</name>
    <dbReference type="NCBI Taxonomy" id="88456"/>
    <lineage>
        <taxon>Eukaryota</taxon>
        <taxon>Sar</taxon>
        <taxon>Alveolata</taxon>
        <taxon>Apicomplexa</taxon>
        <taxon>Conoidasida</taxon>
        <taxon>Coccidia</taxon>
        <taxon>Eucoccidiorida</taxon>
        <taxon>Eimeriorina</taxon>
        <taxon>Eimeriidae</taxon>
        <taxon>Cyclospora</taxon>
    </lineage>
</organism>
<accession>A0A1D3CSD4</accession>
<comment type="similarity">
    <text evidence="1">Belongs to the SNAP family.</text>
</comment>